<feature type="transmembrane region" description="Helical" evidence="2">
    <location>
        <begin position="51"/>
        <end position="77"/>
    </location>
</feature>
<evidence type="ECO:0000256" key="1">
    <source>
        <dbReference type="SAM" id="MobiDB-lite"/>
    </source>
</evidence>
<keyword evidence="2" id="KW-0472">Membrane</keyword>
<gene>
    <name evidence="3" type="ORF">NF556_03295</name>
</gene>
<evidence type="ECO:0000313" key="4">
    <source>
        <dbReference type="Proteomes" id="UP001056455"/>
    </source>
</evidence>
<proteinExistence type="predicted"/>
<dbReference type="Proteomes" id="UP001056455">
    <property type="component" value="Chromosome"/>
</dbReference>
<accession>A0ABY4YX61</accession>
<name>A0ABY4YX61_9MICO</name>
<dbReference type="EMBL" id="CP099489">
    <property type="protein sequence ID" value="USQ80697.1"/>
    <property type="molecule type" value="Genomic_DNA"/>
</dbReference>
<feature type="compositionally biased region" description="Low complexity" evidence="1">
    <location>
        <begin position="96"/>
        <end position="113"/>
    </location>
</feature>
<organism evidence="3 4">
    <name type="scientific">Ornithinimicrobium faecis</name>
    <dbReference type="NCBI Taxonomy" id="2934158"/>
    <lineage>
        <taxon>Bacteria</taxon>
        <taxon>Bacillati</taxon>
        <taxon>Actinomycetota</taxon>
        <taxon>Actinomycetes</taxon>
        <taxon>Micrococcales</taxon>
        <taxon>Ornithinimicrobiaceae</taxon>
        <taxon>Ornithinimicrobium</taxon>
    </lineage>
</organism>
<feature type="region of interest" description="Disordered" evidence="1">
    <location>
        <begin position="96"/>
        <end position="152"/>
    </location>
</feature>
<dbReference type="RefSeq" id="WP_252594077.1">
    <property type="nucleotide sequence ID" value="NZ_CP099489.1"/>
</dbReference>
<keyword evidence="2" id="KW-0812">Transmembrane</keyword>
<keyword evidence="4" id="KW-1185">Reference proteome</keyword>
<evidence type="ECO:0000256" key="2">
    <source>
        <dbReference type="SAM" id="Phobius"/>
    </source>
</evidence>
<sequence>MNPEFSGPPGRGDDDRISAQLCRAVGAADFDYATLVDGVHQRAGRIRRRRALTTGAVVAVFGPALLGGSAMVLPGLLPGGVEGTVTPAETPLAALTEEAEPTPEAGADTETAGDANGRTAEAEPGQVQDPPWQETAPPLPEGGLDDANSGNAWEIPDARPTGVAHLEGFGAPQQALITRRAMPVMGAMVGNTGVEDMAPVAGQSWFYYHEDNGSSGGNVQLQVTGWDDSRAARDAIRDDTLMNFVRDTDDEWQRLDWSEHMADDDYLLYRATAGGRHLGFAVVRQGDYLIGVTVTDTEGEINAEVAGEIASKTADNMQALDPVHGRD</sequence>
<keyword evidence="2" id="KW-1133">Transmembrane helix</keyword>
<protein>
    <submittedName>
        <fullName evidence="3">Uncharacterized protein</fullName>
    </submittedName>
</protein>
<reference evidence="3" key="1">
    <citation type="submission" date="2022-06" db="EMBL/GenBank/DDBJ databases">
        <title>Ornithinimicrobium HY1793.</title>
        <authorList>
            <person name="Huang Y."/>
        </authorList>
    </citation>
    <scope>NUCLEOTIDE SEQUENCE</scope>
    <source>
        <strain evidence="3">HY1793</strain>
    </source>
</reference>
<evidence type="ECO:0000313" key="3">
    <source>
        <dbReference type="EMBL" id="USQ80697.1"/>
    </source>
</evidence>